<sequence>MSQIVYLNEEKTRGRYIYPNGNVYVGDFKNEKFHGQGTLAFKGKGEYKGTWEKGKLVQGQYYYSDGLQYEEEWKYLIDTPYFYKEQINMNEIIYTEEKRSAFLDNIYDIGDGYCKVEDSIVYNFGDDKEIRKVNEREKSWIKNHCAKY</sequence>
<dbReference type="SUPFAM" id="SSF82185">
    <property type="entry name" value="Histone H3 K4-specific methyltransferase SET7/9 N-terminal domain"/>
    <property type="match status" value="1"/>
</dbReference>
<keyword evidence="6" id="KW-0966">Cell projection</keyword>
<keyword evidence="5" id="KW-0969">Cilium</keyword>
<dbReference type="GeneID" id="39749708"/>
<accession>A0A1Y1JL38</accession>
<dbReference type="RefSeq" id="XP_028545559.1">
    <property type="nucleotide sequence ID" value="XM_028689758.1"/>
</dbReference>
<dbReference type="InterPro" id="IPR003409">
    <property type="entry name" value="MORN"/>
</dbReference>
<dbReference type="InterPro" id="IPR042814">
    <property type="entry name" value="Morn5"/>
</dbReference>
<reference evidence="8" key="1">
    <citation type="submission" date="2017-04" db="EMBL/GenBank/DDBJ databases">
        <title>Plasmodium gonderi genome.</title>
        <authorList>
            <person name="Arisue N."/>
            <person name="Honma H."/>
            <person name="Kawai S."/>
            <person name="Tougan T."/>
            <person name="Tanabe K."/>
            <person name="Horii T."/>
        </authorList>
    </citation>
    <scope>NUCLEOTIDE SEQUENCE [LARGE SCALE GENOMIC DNA]</scope>
    <source>
        <strain evidence="8">ATCC 30045</strain>
    </source>
</reference>
<dbReference type="Pfam" id="PF02493">
    <property type="entry name" value="MORN"/>
    <property type="match status" value="3"/>
</dbReference>
<dbReference type="EMBL" id="BDQF01000014">
    <property type="protein sequence ID" value="GAW82970.1"/>
    <property type="molecule type" value="Genomic_DNA"/>
</dbReference>
<protein>
    <recommendedName>
        <fullName evidence="2">MORN repeat-containing protein 5</fullName>
    </recommendedName>
</protein>
<comment type="caution">
    <text evidence="7">The sequence shown here is derived from an EMBL/GenBank/DDBJ whole genome shotgun (WGS) entry which is preliminary data.</text>
</comment>
<comment type="subcellular location">
    <subcellularLocation>
        <location evidence="1">Cell projection</location>
        <location evidence="1">Cilium</location>
        <location evidence="1">Flagellum</location>
    </subcellularLocation>
</comment>
<dbReference type="OMA" id="NGRMEGK"/>
<dbReference type="Gene3D" id="2.20.110.10">
    <property type="entry name" value="Histone H3 K4-specific methyltransferase SET7/9 N-terminal domain"/>
    <property type="match status" value="1"/>
</dbReference>
<dbReference type="OrthoDB" id="288868at2759"/>
<name>A0A1Y1JL38_PLAGO</name>
<evidence type="ECO:0000256" key="2">
    <source>
        <dbReference type="ARBA" id="ARBA00016322"/>
    </source>
</evidence>
<dbReference type="AlphaFoldDB" id="A0A1Y1JL38"/>
<dbReference type="PANTHER" id="PTHR46437:SF1">
    <property type="entry name" value="MORN REPEAT-CONTAINING PROTEIN 5"/>
    <property type="match status" value="1"/>
</dbReference>
<keyword evidence="4" id="KW-0282">Flagellum</keyword>
<dbReference type="GO" id="GO:0031514">
    <property type="term" value="C:motile cilium"/>
    <property type="evidence" value="ECO:0007669"/>
    <property type="project" value="UniProtKB-SubCell"/>
</dbReference>
<evidence type="ECO:0000256" key="4">
    <source>
        <dbReference type="ARBA" id="ARBA00022846"/>
    </source>
</evidence>
<evidence type="ECO:0000256" key="5">
    <source>
        <dbReference type="ARBA" id="ARBA00023069"/>
    </source>
</evidence>
<dbReference type="PANTHER" id="PTHR46437">
    <property type="entry name" value="MORN REPEAT-CONTAINING PROTEIN 5"/>
    <property type="match status" value="1"/>
</dbReference>
<organism evidence="7 8">
    <name type="scientific">Plasmodium gonderi</name>
    <dbReference type="NCBI Taxonomy" id="77519"/>
    <lineage>
        <taxon>Eukaryota</taxon>
        <taxon>Sar</taxon>
        <taxon>Alveolata</taxon>
        <taxon>Apicomplexa</taxon>
        <taxon>Aconoidasida</taxon>
        <taxon>Haemosporida</taxon>
        <taxon>Plasmodiidae</taxon>
        <taxon>Plasmodium</taxon>
        <taxon>Plasmodium (Plasmodium)</taxon>
    </lineage>
</organism>
<evidence type="ECO:0000313" key="8">
    <source>
        <dbReference type="Proteomes" id="UP000195521"/>
    </source>
</evidence>
<dbReference type="Proteomes" id="UP000195521">
    <property type="component" value="Unassembled WGS sequence"/>
</dbReference>
<keyword evidence="8" id="KW-1185">Reference proteome</keyword>
<evidence type="ECO:0000256" key="1">
    <source>
        <dbReference type="ARBA" id="ARBA00004230"/>
    </source>
</evidence>
<proteinExistence type="predicted"/>
<evidence type="ECO:0000256" key="3">
    <source>
        <dbReference type="ARBA" id="ARBA00022737"/>
    </source>
</evidence>
<keyword evidence="3" id="KW-0677">Repeat</keyword>
<evidence type="ECO:0000313" key="7">
    <source>
        <dbReference type="EMBL" id="GAW82970.1"/>
    </source>
</evidence>
<gene>
    <name evidence="7" type="ORF">PGO_132420</name>
</gene>
<evidence type="ECO:0000256" key="6">
    <source>
        <dbReference type="ARBA" id="ARBA00023273"/>
    </source>
</evidence>